<evidence type="ECO:0008006" key="3">
    <source>
        <dbReference type="Google" id="ProtNLM"/>
    </source>
</evidence>
<dbReference type="RefSeq" id="WP_254569927.1">
    <property type="nucleotide sequence ID" value="NZ_CP098502.1"/>
</dbReference>
<dbReference type="EMBL" id="CP098502">
    <property type="protein sequence ID" value="UTI63196.1"/>
    <property type="molecule type" value="Genomic_DNA"/>
</dbReference>
<gene>
    <name evidence="1" type="ORF">NBH00_17740</name>
</gene>
<proteinExistence type="predicted"/>
<sequence>MTTPPFTVLRPREASIFAAFVEAVVAPEPPLPPVRETGAALALDASLAAAPAANRLVLRQGLYALELAPLVLGHRARLRRLDPAARREVLARAEAGPLGPLVQALRTLAHLGYYGDDAVMRGCGYDAGAVVARGAHLRVTEARW</sequence>
<keyword evidence="2" id="KW-1185">Reference proteome</keyword>
<name>A0ABY5DQL4_9ACTN</name>
<accession>A0ABY5DQL4</accession>
<reference evidence="1 2" key="1">
    <citation type="submission" date="2022-06" db="EMBL/GenBank/DDBJ databases">
        <title>Paraconexibacter antarcticus.</title>
        <authorList>
            <person name="Kim C.S."/>
        </authorList>
    </citation>
    <scope>NUCLEOTIDE SEQUENCE [LARGE SCALE GENOMIC DNA]</scope>
    <source>
        <strain evidence="1 2">02-257</strain>
    </source>
</reference>
<organism evidence="1 2">
    <name type="scientific">Paraconexibacter antarcticus</name>
    <dbReference type="NCBI Taxonomy" id="2949664"/>
    <lineage>
        <taxon>Bacteria</taxon>
        <taxon>Bacillati</taxon>
        <taxon>Actinomycetota</taxon>
        <taxon>Thermoleophilia</taxon>
        <taxon>Solirubrobacterales</taxon>
        <taxon>Paraconexibacteraceae</taxon>
        <taxon>Paraconexibacter</taxon>
    </lineage>
</organism>
<dbReference type="Proteomes" id="UP001056035">
    <property type="component" value="Chromosome"/>
</dbReference>
<evidence type="ECO:0000313" key="1">
    <source>
        <dbReference type="EMBL" id="UTI63196.1"/>
    </source>
</evidence>
<protein>
    <recommendedName>
        <fullName evidence="3">Gluconate 2-dehydrogenase subunit 3 family protein</fullName>
    </recommendedName>
</protein>
<evidence type="ECO:0000313" key="2">
    <source>
        <dbReference type="Proteomes" id="UP001056035"/>
    </source>
</evidence>